<dbReference type="Proteomes" id="UP001153148">
    <property type="component" value="Unassembled WGS sequence"/>
</dbReference>
<evidence type="ECO:0000313" key="3">
    <source>
        <dbReference type="Proteomes" id="UP001153148"/>
    </source>
</evidence>
<accession>A0ABN7NY86</accession>
<feature type="non-terminal residue" evidence="2">
    <location>
        <position position="1"/>
    </location>
</feature>
<comment type="caution">
    <text evidence="2">The sequence shown here is derived from an EMBL/GenBank/DDBJ whole genome shotgun (WGS) entry which is preliminary data.</text>
</comment>
<feature type="compositionally biased region" description="Polar residues" evidence="1">
    <location>
        <begin position="7"/>
        <end position="35"/>
    </location>
</feature>
<dbReference type="InterPro" id="IPR012340">
    <property type="entry name" value="NA-bd_OB-fold"/>
</dbReference>
<dbReference type="Gene3D" id="2.40.50.140">
    <property type="entry name" value="Nucleic acid-binding proteins"/>
    <property type="match status" value="1"/>
</dbReference>
<evidence type="ECO:0000256" key="1">
    <source>
        <dbReference type="SAM" id="MobiDB-lite"/>
    </source>
</evidence>
<gene>
    <name evidence="2" type="ORF">TPAB3V08_LOCUS5076</name>
</gene>
<sequence>PSREQELTVQGTSREQEPSVQGPSREQEPTIQSPSREQELTVPEPSREQEPTRIDYTVVQINRHITSMINNSGKGEKRVMIILDLNVLAPGSQVGQKIGHPVPYVEGGSETCATVR</sequence>
<keyword evidence="3" id="KW-1185">Reference proteome</keyword>
<proteinExistence type="predicted"/>
<organism evidence="2 3">
    <name type="scientific">Timema podura</name>
    <name type="common">Walking stick</name>
    <dbReference type="NCBI Taxonomy" id="61482"/>
    <lineage>
        <taxon>Eukaryota</taxon>
        <taxon>Metazoa</taxon>
        <taxon>Ecdysozoa</taxon>
        <taxon>Arthropoda</taxon>
        <taxon>Hexapoda</taxon>
        <taxon>Insecta</taxon>
        <taxon>Pterygota</taxon>
        <taxon>Neoptera</taxon>
        <taxon>Polyneoptera</taxon>
        <taxon>Phasmatodea</taxon>
        <taxon>Timematodea</taxon>
        <taxon>Timematoidea</taxon>
        <taxon>Timematidae</taxon>
        <taxon>Timema</taxon>
    </lineage>
</organism>
<feature type="region of interest" description="Disordered" evidence="1">
    <location>
        <begin position="1"/>
        <end position="54"/>
    </location>
</feature>
<reference evidence="2" key="1">
    <citation type="submission" date="2021-03" db="EMBL/GenBank/DDBJ databases">
        <authorList>
            <person name="Tran Van P."/>
        </authorList>
    </citation>
    <scope>NUCLEOTIDE SEQUENCE</scope>
</reference>
<name>A0ABN7NY86_TIMPD</name>
<dbReference type="EMBL" id="CAJPIN010006624">
    <property type="protein sequence ID" value="CAG2058102.1"/>
    <property type="molecule type" value="Genomic_DNA"/>
</dbReference>
<protein>
    <submittedName>
        <fullName evidence="2">Uncharacterized protein</fullName>
    </submittedName>
</protein>
<evidence type="ECO:0000313" key="2">
    <source>
        <dbReference type="EMBL" id="CAG2058102.1"/>
    </source>
</evidence>